<proteinExistence type="predicted"/>
<keyword evidence="1" id="KW-1133">Transmembrane helix</keyword>
<feature type="transmembrane region" description="Helical" evidence="1">
    <location>
        <begin position="12"/>
        <end position="31"/>
    </location>
</feature>
<sequence>MSTSKKTITGKSVLFFVGLAVVLAVVLGLVFGWEYSFIGLGAGLGPVIGGYIGNRKAHKVDAYRDELIARRKRKSRPNP</sequence>
<dbReference type="Proteomes" id="UP000295411">
    <property type="component" value="Unassembled WGS sequence"/>
</dbReference>
<accession>A0A4R5TTH6</accession>
<comment type="caution">
    <text evidence="2">The sequence shown here is derived from an EMBL/GenBank/DDBJ whole genome shotgun (WGS) entry which is preliminary data.</text>
</comment>
<feature type="transmembrane region" description="Helical" evidence="1">
    <location>
        <begin position="37"/>
        <end position="54"/>
    </location>
</feature>
<name>A0A4R5TTH6_9MICC</name>
<dbReference type="EMBL" id="SMTK01000005">
    <property type="protein sequence ID" value="TDK23920.1"/>
    <property type="molecule type" value="Genomic_DNA"/>
</dbReference>
<keyword evidence="1" id="KW-0472">Membrane</keyword>
<reference evidence="2 3" key="1">
    <citation type="submission" date="2019-03" db="EMBL/GenBank/DDBJ databases">
        <title>Arthrobacter sp. nov., an bacterium isolated from biocrust in Mu Us Desert.</title>
        <authorList>
            <person name="Lixiong L."/>
        </authorList>
    </citation>
    <scope>NUCLEOTIDE SEQUENCE [LARGE SCALE GENOMIC DNA]</scope>
    <source>
        <strain evidence="2 3">SLN-3</strain>
    </source>
</reference>
<organism evidence="2 3">
    <name type="scientific">Arthrobacter crusticola</name>
    <dbReference type="NCBI Taxonomy" id="2547960"/>
    <lineage>
        <taxon>Bacteria</taxon>
        <taxon>Bacillati</taxon>
        <taxon>Actinomycetota</taxon>
        <taxon>Actinomycetes</taxon>
        <taxon>Micrococcales</taxon>
        <taxon>Micrococcaceae</taxon>
        <taxon>Arthrobacter</taxon>
    </lineage>
</organism>
<gene>
    <name evidence="2" type="ORF">E2F48_14065</name>
</gene>
<dbReference type="RefSeq" id="WP_133404605.1">
    <property type="nucleotide sequence ID" value="NZ_SMTK01000005.1"/>
</dbReference>
<evidence type="ECO:0000313" key="2">
    <source>
        <dbReference type="EMBL" id="TDK23920.1"/>
    </source>
</evidence>
<protein>
    <submittedName>
        <fullName evidence="2">Uncharacterized protein</fullName>
    </submittedName>
</protein>
<dbReference type="AlphaFoldDB" id="A0A4R5TTH6"/>
<evidence type="ECO:0000313" key="3">
    <source>
        <dbReference type="Proteomes" id="UP000295411"/>
    </source>
</evidence>
<keyword evidence="3" id="KW-1185">Reference proteome</keyword>
<evidence type="ECO:0000256" key="1">
    <source>
        <dbReference type="SAM" id="Phobius"/>
    </source>
</evidence>
<keyword evidence="1" id="KW-0812">Transmembrane</keyword>